<evidence type="ECO:0000313" key="2">
    <source>
        <dbReference type="Proteomes" id="UP000265520"/>
    </source>
</evidence>
<keyword evidence="2" id="KW-1185">Reference proteome</keyword>
<organism evidence="1 2">
    <name type="scientific">Trifolium medium</name>
    <dbReference type="NCBI Taxonomy" id="97028"/>
    <lineage>
        <taxon>Eukaryota</taxon>
        <taxon>Viridiplantae</taxon>
        <taxon>Streptophyta</taxon>
        <taxon>Embryophyta</taxon>
        <taxon>Tracheophyta</taxon>
        <taxon>Spermatophyta</taxon>
        <taxon>Magnoliopsida</taxon>
        <taxon>eudicotyledons</taxon>
        <taxon>Gunneridae</taxon>
        <taxon>Pentapetalae</taxon>
        <taxon>rosids</taxon>
        <taxon>fabids</taxon>
        <taxon>Fabales</taxon>
        <taxon>Fabaceae</taxon>
        <taxon>Papilionoideae</taxon>
        <taxon>50 kb inversion clade</taxon>
        <taxon>NPAAA clade</taxon>
        <taxon>Hologalegina</taxon>
        <taxon>IRL clade</taxon>
        <taxon>Trifolieae</taxon>
        <taxon>Trifolium</taxon>
    </lineage>
</organism>
<comment type="caution">
    <text evidence="1">The sequence shown here is derived from an EMBL/GenBank/DDBJ whole genome shotgun (WGS) entry which is preliminary data.</text>
</comment>
<dbReference type="AlphaFoldDB" id="A0A392TJA3"/>
<protein>
    <submittedName>
        <fullName evidence="1">Uncharacterized protein</fullName>
    </submittedName>
</protein>
<reference evidence="1 2" key="1">
    <citation type="journal article" date="2018" name="Front. Plant Sci.">
        <title>Red Clover (Trifolium pratense) and Zigzag Clover (T. medium) - A Picture of Genomic Similarities and Differences.</title>
        <authorList>
            <person name="Dluhosova J."/>
            <person name="Istvanek J."/>
            <person name="Nedelnik J."/>
            <person name="Repkova J."/>
        </authorList>
    </citation>
    <scope>NUCLEOTIDE SEQUENCE [LARGE SCALE GENOMIC DNA]</scope>
    <source>
        <strain evidence="2">cv. 10/8</strain>
        <tissue evidence="1">Leaf</tissue>
    </source>
</reference>
<proteinExistence type="predicted"/>
<name>A0A392TJA3_9FABA</name>
<dbReference type="EMBL" id="LXQA010577204">
    <property type="protein sequence ID" value="MCI60196.1"/>
    <property type="molecule type" value="Genomic_DNA"/>
</dbReference>
<accession>A0A392TJA3</accession>
<sequence length="52" mass="5590">GSVMIDIGLDRDDHGSISAIAIGKELEPLDAKADSRIKLNGLMDRILVVKTK</sequence>
<evidence type="ECO:0000313" key="1">
    <source>
        <dbReference type="EMBL" id="MCI60196.1"/>
    </source>
</evidence>
<feature type="non-terminal residue" evidence="1">
    <location>
        <position position="1"/>
    </location>
</feature>
<dbReference type="Proteomes" id="UP000265520">
    <property type="component" value="Unassembled WGS sequence"/>
</dbReference>